<dbReference type="Gene3D" id="3.30.40.10">
    <property type="entry name" value="Zinc/RING finger domain, C3HC4 (zinc finger)"/>
    <property type="match status" value="1"/>
</dbReference>
<dbReference type="Pfam" id="PF00628">
    <property type="entry name" value="PHD"/>
    <property type="match status" value="1"/>
</dbReference>
<dbReference type="EMBL" id="JAWWNJ010000041">
    <property type="protein sequence ID" value="KAK7020534.1"/>
    <property type="molecule type" value="Genomic_DNA"/>
</dbReference>
<gene>
    <name evidence="6" type="ORF">R3P38DRAFT_2970042</name>
</gene>
<dbReference type="SUPFAM" id="SSF57903">
    <property type="entry name" value="FYVE/PHD zinc finger"/>
    <property type="match status" value="1"/>
</dbReference>
<dbReference type="PROSITE" id="PS01359">
    <property type="entry name" value="ZF_PHD_1"/>
    <property type="match status" value="1"/>
</dbReference>
<evidence type="ECO:0000313" key="6">
    <source>
        <dbReference type="EMBL" id="KAK7020534.1"/>
    </source>
</evidence>
<dbReference type="GO" id="GO:0008270">
    <property type="term" value="F:zinc ion binding"/>
    <property type="evidence" value="ECO:0007669"/>
    <property type="project" value="UniProtKB-KW"/>
</dbReference>
<dbReference type="AlphaFoldDB" id="A0AAW0B3I1"/>
<keyword evidence="2 4" id="KW-0863">Zinc-finger</keyword>
<feature type="domain" description="PHD-type" evidence="5">
    <location>
        <begin position="2"/>
        <end position="68"/>
    </location>
</feature>
<evidence type="ECO:0000256" key="3">
    <source>
        <dbReference type="ARBA" id="ARBA00022833"/>
    </source>
</evidence>
<accession>A0AAW0B3I1</accession>
<comment type="caution">
    <text evidence="6">The sequence shown here is derived from an EMBL/GenBank/DDBJ whole genome shotgun (WGS) entry which is preliminary data.</text>
</comment>
<evidence type="ECO:0000256" key="4">
    <source>
        <dbReference type="PROSITE-ProRule" id="PRU00146"/>
    </source>
</evidence>
<name>A0AAW0B3I1_9AGAR</name>
<dbReference type="InterPro" id="IPR019786">
    <property type="entry name" value="Zinc_finger_PHD-type_CS"/>
</dbReference>
<dbReference type="SMART" id="SM00249">
    <property type="entry name" value="PHD"/>
    <property type="match status" value="1"/>
</dbReference>
<dbReference type="InterPro" id="IPR013083">
    <property type="entry name" value="Znf_RING/FYVE/PHD"/>
</dbReference>
<evidence type="ECO:0000256" key="2">
    <source>
        <dbReference type="ARBA" id="ARBA00022771"/>
    </source>
</evidence>
<sequence>MTASCRVCHSDSSGVTNYILTCDRCTRSWHHRCYAPPIPDTSMIEMWQDALRNGTDTLKWSCGRCSSRMKAVAAAAPPQVAIVEEEEIIEIASTPKPRQDRQTMVSETIDLTLSPDDARKPPPRAQVLEEVIDVEFEESRSPSPTPAPAPIEEYYRAQMAELPPAISALTISDTGIIDLSDSPPFVALKLPPSPTGNPLPLALAIEAANATVESHPSPIAGSCPGDVRPSEDLDLNEPMLPSTPPFDGRLPSIDDNLYEDTVDRKPSIFDQEDETEQKPLILLLQKMAVSAPKGGTLGPTWIREGYEYSAKMAQWGRFVDKQKIPKPLSRRKPVKTQFVGDSSREPFVILPFSAN</sequence>
<organism evidence="6 7">
    <name type="scientific">Favolaschia claudopus</name>
    <dbReference type="NCBI Taxonomy" id="2862362"/>
    <lineage>
        <taxon>Eukaryota</taxon>
        <taxon>Fungi</taxon>
        <taxon>Dikarya</taxon>
        <taxon>Basidiomycota</taxon>
        <taxon>Agaricomycotina</taxon>
        <taxon>Agaricomycetes</taxon>
        <taxon>Agaricomycetidae</taxon>
        <taxon>Agaricales</taxon>
        <taxon>Marasmiineae</taxon>
        <taxon>Mycenaceae</taxon>
        <taxon>Favolaschia</taxon>
    </lineage>
</organism>
<protein>
    <submittedName>
        <fullName evidence="6">PHD-type domain-containing protein</fullName>
    </submittedName>
</protein>
<proteinExistence type="predicted"/>
<reference evidence="6 7" key="1">
    <citation type="journal article" date="2024" name="J Genomics">
        <title>Draft genome sequencing and assembly of Favolaschia claudopus CIRM-BRFM 2984 isolated from oak limbs.</title>
        <authorList>
            <person name="Navarro D."/>
            <person name="Drula E."/>
            <person name="Chaduli D."/>
            <person name="Cazenave R."/>
            <person name="Ahrendt S."/>
            <person name="Wang J."/>
            <person name="Lipzen A."/>
            <person name="Daum C."/>
            <person name="Barry K."/>
            <person name="Grigoriev I.V."/>
            <person name="Favel A."/>
            <person name="Rosso M.N."/>
            <person name="Martin F."/>
        </authorList>
    </citation>
    <scope>NUCLEOTIDE SEQUENCE [LARGE SCALE GENOMIC DNA]</scope>
    <source>
        <strain evidence="6 7">CIRM-BRFM 2984</strain>
    </source>
</reference>
<keyword evidence="3" id="KW-0862">Zinc</keyword>
<dbReference type="InterPro" id="IPR001965">
    <property type="entry name" value="Znf_PHD"/>
</dbReference>
<keyword evidence="7" id="KW-1185">Reference proteome</keyword>
<dbReference type="Proteomes" id="UP001362999">
    <property type="component" value="Unassembled WGS sequence"/>
</dbReference>
<dbReference type="InterPro" id="IPR011011">
    <property type="entry name" value="Znf_FYVE_PHD"/>
</dbReference>
<evidence type="ECO:0000259" key="5">
    <source>
        <dbReference type="PROSITE" id="PS50016"/>
    </source>
</evidence>
<dbReference type="InterPro" id="IPR019787">
    <property type="entry name" value="Znf_PHD-finger"/>
</dbReference>
<evidence type="ECO:0000256" key="1">
    <source>
        <dbReference type="ARBA" id="ARBA00022723"/>
    </source>
</evidence>
<dbReference type="PROSITE" id="PS50016">
    <property type="entry name" value="ZF_PHD_2"/>
    <property type="match status" value="1"/>
</dbReference>
<evidence type="ECO:0000313" key="7">
    <source>
        <dbReference type="Proteomes" id="UP001362999"/>
    </source>
</evidence>
<keyword evidence="1" id="KW-0479">Metal-binding</keyword>